<dbReference type="RefSeq" id="WP_132034894.1">
    <property type="nucleotide sequence ID" value="NZ_SMAI01000017.1"/>
</dbReference>
<keyword evidence="3" id="KW-1185">Reference proteome</keyword>
<dbReference type="Proteomes" id="UP000294664">
    <property type="component" value="Unassembled WGS sequence"/>
</dbReference>
<dbReference type="AlphaFoldDB" id="A0A4R3LMU6"/>
<protein>
    <submittedName>
        <fullName evidence="2">Uncharacterized protein</fullName>
    </submittedName>
</protein>
<comment type="caution">
    <text evidence="2">The sequence shown here is derived from an EMBL/GenBank/DDBJ whole genome shotgun (WGS) entry which is preliminary data.</text>
</comment>
<organism evidence="2 3">
    <name type="scientific">Aquabacter spiritensis</name>
    <dbReference type="NCBI Taxonomy" id="933073"/>
    <lineage>
        <taxon>Bacteria</taxon>
        <taxon>Pseudomonadati</taxon>
        <taxon>Pseudomonadota</taxon>
        <taxon>Alphaproteobacteria</taxon>
        <taxon>Hyphomicrobiales</taxon>
        <taxon>Xanthobacteraceae</taxon>
        <taxon>Aquabacter</taxon>
    </lineage>
</organism>
<evidence type="ECO:0000313" key="2">
    <source>
        <dbReference type="EMBL" id="TCT01654.1"/>
    </source>
</evidence>
<feature type="region of interest" description="Disordered" evidence="1">
    <location>
        <begin position="1"/>
        <end position="84"/>
    </location>
</feature>
<reference evidence="2 3" key="1">
    <citation type="submission" date="2019-03" db="EMBL/GenBank/DDBJ databases">
        <title>Genomic Encyclopedia of Type Strains, Phase IV (KMG-IV): sequencing the most valuable type-strain genomes for metagenomic binning, comparative biology and taxonomic classification.</title>
        <authorList>
            <person name="Goeker M."/>
        </authorList>
    </citation>
    <scope>NUCLEOTIDE SEQUENCE [LARGE SCALE GENOMIC DNA]</scope>
    <source>
        <strain evidence="2 3">DSM 9035</strain>
    </source>
</reference>
<name>A0A4R3LMU6_9HYPH</name>
<gene>
    <name evidence="2" type="ORF">EDC64_1175</name>
</gene>
<evidence type="ECO:0000313" key="3">
    <source>
        <dbReference type="Proteomes" id="UP000294664"/>
    </source>
</evidence>
<proteinExistence type="predicted"/>
<dbReference type="EMBL" id="SMAI01000017">
    <property type="protein sequence ID" value="TCT01654.1"/>
    <property type="molecule type" value="Genomic_DNA"/>
</dbReference>
<evidence type="ECO:0000256" key="1">
    <source>
        <dbReference type="SAM" id="MobiDB-lite"/>
    </source>
</evidence>
<accession>A0A4R3LMU6</accession>
<sequence length="167" mass="17094">MTDRPTAYPDDLNQSRADQRDPPIAHAAAQGGRRPVTGIADHAALHQGGGPTGEVGGDRPAETTSSPIGRIGGRDVLPGADPEARGERHWAAPLPHPIRLQTADAAELRTLRDAGALLSGQITVLVHSAALQAAAHALIRAAATGDASDITTAADLLGVVLRTEGLV</sequence>